<evidence type="ECO:0000256" key="6">
    <source>
        <dbReference type="ARBA" id="ARBA00022782"/>
    </source>
</evidence>
<proteinExistence type="predicted"/>
<reference evidence="19" key="1">
    <citation type="submission" date="2014-12" db="EMBL/GenBank/DDBJ databases">
        <title>Insight into the proteome of Arion vulgaris.</title>
        <authorList>
            <person name="Aradska J."/>
            <person name="Bulat T."/>
            <person name="Smidak R."/>
            <person name="Sarate P."/>
            <person name="Gangsoo J."/>
            <person name="Sialana F."/>
            <person name="Bilban M."/>
            <person name="Lubec G."/>
        </authorList>
    </citation>
    <scope>NUCLEOTIDE SEQUENCE</scope>
    <source>
        <tissue evidence="19">Skin</tissue>
    </source>
</reference>
<evidence type="ECO:0000256" key="1">
    <source>
        <dbReference type="ARBA" id="ARBA00004123"/>
    </source>
</evidence>
<name>A0A0B6YFU2_9EUPU</name>
<evidence type="ECO:0000256" key="13">
    <source>
        <dbReference type="ARBA" id="ARBA00023159"/>
    </source>
</evidence>
<dbReference type="InterPro" id="IPR001881">
    <property type="entry name" value="EGF-like_Ca-bd_dom"/>
</dbReference>
<dbReference type="Pfam" id="PF00066">
    <property type="entry name" value="Notch"/>
    <property type="match status" value="1"/>
</dbReference>
<evidence type="ECO:0000256" key="8">
    <source>
        <dbReference type="ARBA" id="ARBA00022989"/>
    </source>
</evidence>
<feature type="disulfide bond" evidence="17">
    <location>
        <begin position="19"/>
        <end position="28"/>
    </location>
</feature>
<keyword evidence="14" id="KW-0804">Transcription</keyword>
<dbReference type="SMART" id="SM00179">
    <property type="entry name" value="EGF_CA"/>
    <property type="match status" value="1"/>
</dbReference>
<dbReference type="InterPro" id="IPR000152">
    <property type="entry name" value="EGF-type_Asp/Asn_hydroxyl_site"/>
</dbReference>
<dbReference type="SUPFAM" id="SSF57196">
    <property type="entry name" value="EGF/Laminin"/>
    <property type="match status" value="1"/>
</dbReference>
<evidence type="ECO:0000256" key="15">
    <source>
        <dbReference type="ARBA" id="ARBA00023180"/>
    </source>
</evidence>
<feature type="non-terminal residue" evidence="19">
    <location>
        <position position="90"/>
    </location>
</feature>
<keyword evidence="13" id="KW-0010">Activator</keyword>
<keyword evidence="12 17" id="KW-1015">Disulfide bond</keyword>
<dbReference type="EMBL" id="HACG01008192">
    <property type="protein sequence ID" value="CEK55057.1"/>
    <property type="molecule type" value="Transcribed_RNA"/>
</dbReference>
<protein>
    <recommendedName>
        <fullName evidence="18">EGF-like domain-containing protein</fullName>
    </recommendedName>
</protein>
<dbReference type="SMART" id="SM00004">
    <property type="entry name" value="NL"/>
    <property type="match status" value="1"/>
</dbReference>
<evidence type="ECO:0000259" key="18">
    <source>
        <dbReference type="PROSITE" id="PS50026"/>
    </source>
</evidence>
<dbReference type="SUPFAM" id="SSF90193">
    <property type="entry name" value="Notch domain"/>
    <property type="match status" value="1"/>
</dbReference>
<evidence type="ECO:0000256" key="9">
    <source>
        <dbReference type="ARBA" id="ARBA00023015"/>
    </source>
</evidence>
<keyword evidence="15" id="KW-0325">Glycoprotein</keyword>
<evidence type="ECO:0000313" key="19">
    <source>
        <dbReference type="EMBL" id="CEK55057.1"/>
    </source>
</evidence>
<feature type="non-terminal residue" evidence="19">
    <location>
        <position position="1"/>
    </location>
</feature>
<evidence type="ECO:0000256" key="16">
    <source>
        <dbReference type="ARBA" id="ARBA00023242"/>
    </source>
</evidence>
<dbReference type="PROSITE" id="PS50026">
    <property type="entry name" value="EGF_3"/>
    <property type="match status" value="1"/>
</dbReference>
<dbReference type="GO" id="GO:0030154">
    <property type="term" value="P:cell differentiation"/>
    <property type="evidence" value="ECO:0007669"/>
    <property type="project" value="UniProtKB-KW"/>
</dbReference>
<keyword evidence="4" id="KW-0812">Transmembrane</keyword>
<dbReference type="GO" id="GO:0005886">
    <property type="term" value="C:plasma membrane"/>
    <property type="evidence" value="ECO:0007669"/>
    <property type="project" value="UniProtKB-SubCell"/>
</dbReference>
<evidence type="ECO:0000256" key="10">
    <source>
        <dbReference type="ARBA" id="ARBA00023043"/>
    </source>
</evidence>
<dbReference type="GO" id="GO:0007219">
    <property type="term" value="P:Notch signaling pathway"/>
    <property type="evidence" value="ECO:0007669"/>
    <property type="project" value="UniProtKB-KW"/>
</dbReference>
<keyword evidence="7" id="KW-0914">Notch signaling pathway</keyword>
<accession>A0A0B6YFU2</accession>
<dbReference type="AlphaFoldDB" id="A0A0B6YFU2"/>
<dbReference type="FunFam" id="2.10.25.10:FF:000006">
    <property type="entry name" value="Versican core protein-like isoform 1"/>
    <property type="match status" value="1"/>
</dbReference>
<dbReference type="PROSITE" id="PS00010">
    <property type="entry name" value="ASX_HYDROXYL"/>
    <property type="match status" value="1"/>
</dbReference>
<evidence type="ECO:0000256" key="2">
    <source>
        <dbReference type="ARBA" id="ARBA00004251"/>
    </source>
</evidence>
<evidence type="ECO:0000256" key="3">
    <source>
        <dbReference type="ARBA" id="ARBA00022536"/>
    </source>
</evidence>
<feature type="domain" description="EGF-like" evidence="18">
    <location>
        <begin position="1"/>
        <end position="29"/>
    </location>
</feature>
<gene>
    <name evidence="19" type="primary">ORF24257</name>
</gene>
<dbReference type="Gene3D" id="2.10.25.10">
    <property type="entry name" value="Laminin"/>
    <property type="match status" value="1"/>
</dbReference>
<evidence type="ECO:0000256" key="14">
    <source>
        <dbReference type="ARBA" id="ARBA00023163"/>
    </source>
</evidence>
<organism evidence="19">
    <name type="scientific">Arion vulgaris</name>
    <dbReference type="NCBI Taxonomy" id="1028688"/>
    <lineage>
        <taxon>Eukaryota</taxon>
        <taxon>Metazoa</taxon>
        <taxon>Spiralia</taxon>
        <taxon>Lophotrochozoa</taxon>
        <taxon>Mollusca</taxon>
        <taxon>Gastropoda</taxon>
        <taxon>Heterobranchia</taxon>
        <taxon>Euthyneura</taxon>
        <taxon>Panpulmonata</taxon>
        <taxon>Eupulmonata</taxon>
        <taxon>Stylommatophora</taxon>
        <taxon>Helicina</taxon>
        <taxon>Arionoidea</taxon>
        <taxon>Arionidae</taxon>
        <taxon>Arion</taxon>
    </lineage>
</organism>
<evidence type="ECO:0000256" key="7">
    <source>
        <dbReference type="ARBA" id="ARBA00022976"/>
    </source>
</evidence>
<keyword evidence="6" id="KW-0221">Differentiation</keyword>
<dbReference type="PROSITE" id="PS00022">
    <property type="entry name" value="EGF_1"/>
    <property type="match status" value="1"/>
</dbReference>
<dbReference type="CDD" id="cd00054">
    <property type="entry name" value="EGF_CA"/>
    <property type="match status" value="1"/>
</dbReference>
<dbReference type="InterPro" id="IPR000742">
    <property type="entry name" value="EGF"/>
</dbReference>
<keyword evidence="10" id="KW-0040">ANK repeat</keyword>
<dbReference type="InterPro" id="IPR000800">
    <property type="entry name" value="Notch_dom"/>
</dbReference>
<dbReference type="GO" id="GO:0005634">
    <property type="term" value="C:nucleus"/>
    <property type="evidence" value="ECO:0007669"/>
    <property type="project" value="UniProtKB-SubCell"/>
</dbReference>
<dbReference type="InterPro" id="IPR035993">
    <property type="entry name" value="Notch-like_dom_sf"/>
</dbReference>
<comment type="caution">
    <text evidence="17">Lacks conserved residue(s) required for the propagation of feature annotation.</text>
</comment>
<evidence type="ECO:0000256" key="17">
    <source>
        <dbReference type="PROSITE-ProRule" id="PRU00076"/>
    </source>
</evidence>
<keyword evidence="5" id="KW-0677">Repeat</keyword>
<keyword evidence="11" id="KW-0472">Membrane</keyword>
<evidence type="ECO:0000256" key="4">
    <source>
        <dbReference type="ARBA" id="ARBA00022692"/>
    </source>
</evidence>
<keyword evidence="9" id="KW-0805">Transcription regulation</keyword>
<evidence type="ECO:0000256" key="12">
    <source>
        <dbReference type="ARBA" id="ARBA00023157"/>
    </source>
</evidence>
<sequence length="90" mass="10007">PCQKGGTCFNRIGYFECQCPKTWTGVQCETYDANFQGGIGKSQTTAVIIPEICQKNSCPEKSKNGVCNIECNMIECNYDNTECSYGTKPW</sequence>
<comment type="subcellular location">
    <subcellularLocation>
        <location evidence="2">Cell membrane</location>
        <topology evidence="2">Single-pass type I membrane protein</topology>
    </subcellularLocation>
    <subcellularLocation>
        <location evidence="1">Nucleus</location>
    </subcellularLocation>
</comment>
<dbReference type="Gene3D" id="4.10.470.20">
    <property type="match status" value="1"/>
</dbReference>
<keyword evidence="16" id="KW-0539">Nucleus</keyword>
<keyword evidence="8" id="KW-1133">Transmembrane helix</keyword>
<evidence type="ECO:0000256" key="11">
    <source>
        <dbReference type="ARBA" id="ARBA00023136"/>
    </source>
</evidence>
<evidence type="ECO:0000256" key="5">
    <source>
        <dbReference type="ARBA" id="ARBA00022737"/>
    </source>
</evidence>
<keyword evidence="3 17" id="KW-0245">EGF-like domain</keyword>
<dbReference type="GO" id="GO:0005509">
    <property type="term" value="F:calcium ion binding"/>
    <property type="evidence" value="ECO:0007669"/>
    <property type="project" value="InterPro"/>
</dbReference>